<dbReference type="Proteomes" id="UP000296049">
    <property type="component" value="Unassembled WGS sequence"/>
</dbReference>
<sequence length="246" mass="27434">MADPSNRTSDPNDIDLFAQIKNRLSATGMFRVQVACLQLDAELTLRISLLSGFCRGLQNASNSYLYSTSEHTLQYSTWLTTAVFIVHKSSEYQACTDQRGLITTRVIQEEGMAKTNPFVQPGARDKEELEPDQLNPISDPLTANSAVPGAASAAGCKDFWSGLEITPQHKRSLQWKQDLDDSSLRPASKYSAVEKELGVCFLTKKYVSAPLFCQVYLKTLTRCPSNLRRGNTEAGHRSSDMKHRMY</sequence>
<evidence type="ECO:0000313" key="1">
    <source>
        <dbReference type="EMBL" id="EOA98964.1"/>
    </source>
</evidence>
<proteinExistence type="predicted"/>
<gene>
    <name evidence="1" type="ORF">Anapl_11548</name>
</gene>
<name>R0LBX7_ANAPL</name>
<organism evidence="1 2">
    <name type="scientific">Anas platyrhynchos</name>
    <name type="common">Mallard</name>
    <name type="synonym">Anas boschas</name>
    <dbReference type="NCBI Taxonomy" id="8839"/>
    <lineage>
        <taxon>Eukaryota</taxon>
        <taxon>Metazoa</taxon>
        <taxon>Chordata</taxon>
        <taxon>Craniata</taxon>
        <taxon>Vertebrata</taxon>
        <taxon>Euteleostomi</taxon>
        <taxon>Archelosauria</taxon>
        <taxon>Archosauria</taxon>
        <taxon>Dinosauria</taxon>
        <taxon>Saurischia</taxon>
        <taxon>Theropoda</taxon>
        <taxon>Coelurosauria</taxon>
        <taxon>Aves</taxon>
        <taxon>Neognathae</taxon>
        <taxon>Galloanserae</taxon>
        <taxon>Anseriformes</taxon>
        <taxon>Anatidae</taxon>
        <taxon>Anatinae</taxon>
        <taxon>Anas</taxon>
    </lineage>
</organism>
<dbReference type="AlphaFoldDB" id="R0LBX7"/>
<protein>
    <submittedName>
        <fullName evidence="1">Uncharacterized protein</fullName>
    </submittedName>
</protein>
<evidence type="ECO:0000313" key="2">
    <source>
        <dbReference type="Proteomes" id="UP000296049"/>
    </source>
</evidence>
<accession>R0LBX7</accession>
<keyword evidence="2" id="KW-1185">Reference proteome</keyword>
<dbReference type="EMBL" id="KB743400">
    <property type="protein sequence ID" value="EOA98964.1"/>
    <property type="molecule type" value="Genomic_DNA"/>
</dbReference>
<reference evidence="2" key="1">
    <citation type="journal article" date="2013" name="Nat. Genet.">
        <title>The duck genome and transcriptome provide insight into an avian influenza virus reservoir species.</title>
        <authorList>
            <person name="Huang Y."/>
            <person name="Li Y."/>
            <person name="Burt D.W."/>
            <person name="Chen H."/>
            <person name="Zhang Y."/>
            <person name="Qian W."/>
            <person name="Kim H."/>
            <person name="Gan S."/>
            <person name="Zhao Y."/>
            <person name="Li J."/>
            <person name="Yi K."/>
            <person name="Feng H."/>
            <person name="Zhu P."/>
            <person name="Li B."/>
            <person name="Liu Q."/>
            <person name="Fairley S."/>
            <person name="Magor K.E."/>
            <person name="Du Z."/>
            <person name="Hu X."/>
            <person name="Goodman L."/>
            <person name="Tafer H."/>
            <person name="Vignal A."/>
            <person name="Lee T."/>
            <person name="Kim K.W."/>
            <person name="Sheng Z."/>
            <person name="An Y."/>
            <person name="Searle S."/>
            <person name="Herrero J."/>
            <person name="Groenen M.A."/>
            <person name="Crooijmans R.P."/>
            <person name="Faraut T."/>
            <person name="Cai Q."/>
            <person name="Webster R.G."/>
            <person name="Aldridge J.R."/>
            <person name="Warren W.C."/>
            <person name="Bartschat S."/>
            <person name="Kehr S."/>
            <person name="Marz M."/>
            <person name="Stadler P.F."/>
            <person name="Smith J."/>
            <person name="Kraus R.H."/>
            <person name="Zhao Y."/>
            <person name="Ren L."/>
            <person name="Fei J."/>
            <person name="Morisson M."/>
            <person name="Kaiser P."/>
            <person name="Griffin D.K."/>
            <person name="Rao M."/>
            <person name="Pitel F."/>
            <person name="Wang J."/>
            <person name="Li N."/>
        </authorList>
    </citation>
    <scope>NUCLEOTIDE SEQUENCE [LARGE SCALE GENOMIC DNA]</scope>
</reference>